<keyword evidence="4" id="KW-1185">Reference proteome</keyword>
<name>A0ABV0KLW2_9CYAN</name>
<dbReference type="Gene3D" id="3.40.50.150">
    <property type="entry name" value="Vaccinia Virus protein VP39"/>
    <property type="match status" value="1"/>
</dbReference>
<dbReference type="PANTHER" id="PTHR44068">
    <property type="entry name" value="ZGC:194242"/>
    <property type="match status" value="1"/>
</dbReference>
<dbReference type="CDD" id="cd02440">
    <property type="entry name" value="AdoMet_MTases"/>
    <property type="match status" value="1"/>
</dbReference>
<dbReference type="RefSeq" id="WP_190447026.1">
    <property type="nucleotide sequence ID" value="NZ_JAMPLM010000014.1"/>
</dbReference>
<evidence type="ECO:0000313" key="3">
    <source>
        <dbReference type="EMBL" id="MEP1060028.1"/>
    </source>
</evidence>
<accession>A0ABV0KLW2</accession>
<keyword evidence="3" id="KW-0489">Methyltransferase</keyword>
<dbReference type="EMBL" id="JAMPLM010000014">
    <property type="protein sequence ID" value="MEP1060028.1"/>
    <property type="molecule type" value="Genomic_DNA"/>
</dbReference>
<dbReference type="Pfam" id="PF08241">
    <property type="entry name" value="Methyltransf_11"/>
    <property type="match status" value="1"/>
</dbReference>
<organism evidence="3 4">
    <name type="scientific">Stenomitos frigidus AS-A4</name>
    <dbReference type="NCBI Taxonomy" id="2933935"/>
    <lineage>
        <taxon>Bacteria</taxon>
        <taxon>Bacillati</taxon>
        <taxon>Cyanobacteriota</taxon>
        <taxon>Cyanophyceae</taxon>
        <taxon>Leptolyngbyales</taxon>
        <taxon>Leptolyngbyaceae</taxon>
        <taxon>Stenomitos</taxon>
    </lineage>
</organism>
<dbReference type="InterPro" id="IPR029063">
    <property type="entry name" value="SAM-dependent_MTases_sf"/>
</dbReference>
<reference evidence="3 4" key="1">
    <citation type="submission" date="2022-04" db="EMBL/GenBank/DDBJ databases">
        <title>Positive selection, recombination, and allopatry shape intraspecific diversity of widespread and dominant cyanobacteria.</title>
        <authorList>
            <person name="Wei J."/>
            <person name="Shu W."/>
            <person name="Hu C."/>
        </authorList>
    </citation>
    <scope>NUCLEOTIDE SEQUENCE [LARGE SCALE GENOMIC DNA]</scope>
    <source>
        <strain evidence="3 4">AS-A4</strain>
    </source>
</reference>
<comment type="caution">
    <text evidence="3">The sequence shown here is derived from an EMBL/GenBank/DDBJ whole genome shotgun (WGS) entry which is preliminary data.</text>
</comment>
<protein>
    <submittedName>
        <fullName evidence="3">Class I SAM-dependent methyltransferase</fullName>
    </submittedName>
</protein>
<dbReference type="InterPro" id="IPR050447">
    <property type="entry name" value="Erg6_SMT_methyltransf"/>
</dbReference>
<proteinExistence type="predicted"/>
<evidence type="ECO:0000256" key="1">
    <source>
        <dbReference type="ARBA" id="ARBA00022679"/>
    </source>
</evidence>
<dbReference type="Proteomes" id="UP001476950">
    <property type="component" value="Unassembled WGS sequence"/>
</dbReference>
<evidence type="ECO:0000259" key="2">
    <source>
        <dbReference type="Pfam" id="PF08241"/>
    </source>
</evidence>
<evidence type="ECO:0000313" key="4">
    <source>
        <dbReference type="Proteomes" id="UP001476950"/>
    </source>
</evidence>
<keyword evidence="1" id="KW-0808">Transferase</keyword>
<sequence>MTQDKILQKEQQFHDQWAAVIDVDGICVADYFEACTAPENRFILSQLGALHGKYLLDLGCGAGENSVYFATKGARCVAADYSPGMVDVALKLAAANQVEVEGRVVNAMAIDFPDNTFDIVYASNLLHHIPDPRLAIQEMHRILKPGGKACFWDPLKHNPVINVYRRIATKVRTEDETPLDINLVDFVRSRFAETHYDTFWLASLWIFLRFYLIEKVNPNEERYWKKIILEHDRLKSSYERLETIDRALKALPFTKRFAWNLAVVATK</sequence>
<gene>
    <name evidence="3" type="ORF">NDI38_16450</name>
</gene>
<dbReference type="InterPro" id="IPR013216">
    <property type="entry name" value="Methyltransf_11"/>
</dbReference>
<dbReference type="GO" id="GO:0008168">
    <property type="term" value="F:methyltransferase activity"/>
    <property type="evidence" value="ECO:0007669"/>
    <property type="project" value="UniProtKB-KW"/>
</dbReference>
<dbReference type="PANTHER" id="PTHR44068:SF11">
    <property type="entry name" value="GERANYL DIPHOSPHATE 2-C-METHYLTRANSFERASE"/>
    <property type="match status" value="1"/>
</dbReference>
<feature type="domain" description="Methyltransferase type 11" evidence="2">
    <location>
        <begin position="56"/>
        <end position="151"/>
    </location>
</feature>
<dbReference type="GO" id="GO:0032259">
    <property type="term" value="P:methylation"/>
    <property type="evidence" value="ECO:0007669"/>
    <property type="project" value="UniProtKB-KW"/>
</dbReference>
<dbReference type="SUPFAM" id="SSF53335">
    <property type="entry name" value="S-adenosyl-L-methionine-dependent methyltransferases"/>
    <property type="match status" value="1"/>
</dbReference>